<keyword evidence="4" id="KW-0285">Flavoprotein</keyword>
<dbReference type="NCBIfam" id="NF006739">
    <property type="entry name" value="PRK09267.1-5"/>
    <property type="match status" value="1"/>
</dbReference>
<gene>
    <name evidence="8" type="ORF">MNBD_BACTEROID07-991</name>
</gene>
<evidence type="ECO:0000256" key="3">
    <source>
        <dbReference type="ARBA" id="ARBA00022448"/>
    </source>
</evidence>
<reference evidence="8" key="1">
    <citation type="submission" date="2018-06" db="EMBL/GenBank/DDBJ databases">
        <authorList>
            <person name="Zhirakovskaya E."/>
        </authorList>
    </citation>
    <scope>NUCLEOTIDE SEQUENCE</scope>
</reference>
<name>A0A3B0UB06_9ZZZZ</name>
<sequence>MKVIGLFYGSTYGMTEDIAKKIKSAFKKFSVDLYDVKDTPKEVLNRYDYLIFGTSAWGIGEMQDDWERWIYALEDVDFSEKKVALFGLGDQKTYPESFVDGLGTLYCRLPDKSVVHGEWPTDGYKYYFSLAEKDGKFVGLVLDENNQKEKTGERIKKWVAQLEKEFA</sequence>
<dbReference type="SUPFAM" id="SSF52218">
    <property type="entry name" value="Flavoproteins"/>
    <property type="match status" value="1"/>
</dbReference>
<dbReference type="InterPro" id="IPR050619">
    <property type="entry name" value="Flavodoxin"/>
</dbReference>
<dbReference type="Gene3D" id="3.40.50.360">
    <property type="match status" value="1"/>
</dbReference>
<evidence type="ECO:0000256" key="1">
    <source>
        <dbReference type="ARBA" id="ARBA00001917"/>
    </source>
</evidence>
<dbReference type="GO" id="GO:0009055">
    <property type="term" value="F:electron transfer activity"/>
    <property type="evidence" value="ECO:0007669"/>
    <property type="project" value="InterPro"/>
</dbReference>
<comment type="cofactor">
    <cofactor evidence="1">
        <name>FMN</name>
        <dbReference type="ChEBI" id="CHEBI:58210"/>
    </cofactor>
</comment>
<dbReference type="InterPro" id="IPR001226">
    <property type="entry name" value="Flavodoxin_CS"/>
</dbReference>
<dbReference type="AlphaFoldDB" id="A0A3B0UB06"/>
<dbReference type="NCBIfam" id="TIGR01752">
    <property type="entry name" value="flav_long"/>
    <property type="match status" value="1"/>
</dbReference>
<dbReference type="EMBL" id="UOET01000199">
    <property type="protein sequence ID" value="VAW28145.1"/>
    <property type="molecule type" value="Genomic_DNA"/>
</dbReference>
<evidence type="ECO:0000256" key="2">
    <source>
        <dbReference type="ARBA" id="ARBA00005267"/>
    </source>
</evidence>
<dbReference type="PROSITE" id="PS00201">
    <property type="entry name" value="FLAVODOXIN"/>
    <property type="match status" value="1"/>
</dbReference>
<keyword evidence="3" id="KW-0813">Transport</keyword>
<dbReference type="InterPro" id="IPR008254">
    <property type="entry name" value="Flavodoxin/NO_synth"/>
</dbReference>
<proteinExistence type="inferred from homology"/>
<dbReference type="PROSITE" id="PS50902">
    <property type="entry name" value="FLAVODOXIN_LIKE"/>
    <property type="match status" value="1"/>
</dbReference>
<dbReference type="Pfam" id="PF00258">
    <property type="entry name" value="Flavodoxin_1"/>
    <property type="match status" value="1"/>
</dbReference>
<accession>A0A3B0UB06</accession>
<dbReference type="InterPro" id="IPR029039">
    <property type="entry name" value="Flavoprotein-like_sf"/>
</dbReference>
<protein>
    <submittedName>
        <fullName evidence="8">Flavodoxin 1</fullName>
    </submittedName>
</protein>
<dbReference type="GO" id="GO:0010181">
    <property type="term" value="F:FMN binding"/>
    <property type="evidence" value="ECO:0007669"/>
    <property type="project" value="InterPro"/>
</dbReference>
<evidence type="ECO:0000256" key="6">
    <source>
        <dbReference type="ARBA" id="ARBA00022982"/>
    </source>
</evidence>
<keyword evidence="5" id="KW-0288">FMN</keyword>
<dbReference type="PIRSF" id="PIRSF038996">
    <property type="entry name" value="FldA"/>
    <property type="match status" value="1"/>
</dbReference>
<evidence type="ECO:0000313" key="8">
    <source>
        <dbReference type="EMBL" id="VAW28145.1"/>
    </source>
</evidence>
<evidence type="ECO:0000256" key="5">
    <source>
        <dbReference type="ARBA" id="ARBA00022643"/>
    </source>
</evidence>
<evidence type="ECO:0000259" key="7">
    <source>
        <dbReference type="PROSITE" id="PS50902"/>
    </source>
</evidence>
<dbReference type="PANTHER" id="PTHR42809">
    <property type="entry name" value="FLAVODOXIN 2"/>
    <property type="match status" value="1"/>
</dbReference>
<dbReference type="InterPro" id="IPR010086">
    <property type="entry name" value="Flavodoxin_lc"/>
</dbReference>
<dbReference type="PANTHER" id="PTHR42809:SF1">
    <property type="entry name" value="FLAVODOXIN 1"/>
    <property type="match status" value="1"/>
</dbReference>
<comment type="similarity">
    <text evidence="2">Belongs to the flavodoxin family.</text>
</comment>
<evidence type="ECO:0000256" key="4">
    <source>
        <dbReference type="ARBA" id="ARBA00022630"/>
    </source>
</evidence>
<feature type="domain" description="Flavodoxin-like" evidence="7">
    <location>
        <begin position="4"/>
        <end position="163"/>
    </location>
</feature>
<organism evidence="8">
    <name type="scientific">hydrothermal vent metagenome</name>
    <dbReference type="NCBI Taxonomy" id="652676"/>
    <lineage>
        <taxon>unclassified sequences</taxon>
        <taxon>metagenomes</taxon>
        <taxon>ecological metagenomes</taxon>
    </lineage>
</organism>
<keyword evidence="6" id="KW-0249">Electron transport</keyword>